<name>A0A9C9EL14_UNCW3</name>
<dbReference type="EMBL" id="DRIG01000023">
    <property type="protein sequence ID" value="HEC77852.1"/>
    <property type="molecule type" value="Genomic_DNA"/>
</dbReference>
<protein>
    <submittedName>
        <fullName evidence="3">Tetratricopeptide repeat protein</fullName>
    </submittedName>
</protein>
<evidence type="ECO:0000313" key="3">
    <source>
        <dbReference type="EMBL" id="HEC77852.1"/>
    </source>
</evidence>
<evidence type="ECO:0000256" key="2">
    <source>
        <dbReference type="SAM" id="Coils"/>
    </source>
</evidence>
<sequence length="297" mass="34930">MKIKFHLLIWSSFFILFFINCSNKTEHIKKAREFIKKWDYDRALTEIISYRREQDAEVQYLLGYCYLKKNVFEEAANYFKNSLAIDDLFKDSIINIYDKLAKNALRINEPERALIFYQEAAKLVPEYEQASNLFLIAGLNFKKGNYPAALKAFMRAFEIDSTSEQAKKAKYNYIKTLKECDSLEQALHLAEEEYEKLKTAANMLQLNEIRFELGRKLFTEGALDSASLFFEQILAMQEPKSLLDISYFYMGEIHLKKGDQSAALKMYKKVLRLNPYEKGEIVKKAKERIKELKEKNR</sequence>
<gene>
    <name evidence="3" type="ORF">ENI34_01750</name>
</gene>
<dbReference type="Proteomes" id="UP000885826">
    <property type="component" value="Unassembled WGS sequence"/>
</dbReference>
<accession>A0A9C9EL14</accession>
<proteinExistence type="predicted"/>
<dbReference type="Pfam" id="PF13181">
    <property type="entry name" value="TPR_8"/>
    <property type="match status" value="1"/>
</dbReference>
<keyword evidence="1" id="KW-0802">TPR repeat</keyword>
<dbReference type="SMART" id="SM00028">
    <property type="entry name" value="TPR"/>
    <property type="match status" value="5"/>
</dbReference>
<feature type="repeat" description="TPR" evidence="1">
    <location>
        <begin position="130"/>
        <end position="163"/>
    </location>
</feature>
<feature type="coiled-coil region" evidence="2">
    <location>
        <begin position="173"/>
        <end position="207"/>
    </location>
</feature>
<dbReference type="Pfam" id="PF13432">
    <property type="entry name" value="TPR_16"/>
    <property type="match status" value="2"/>
</dbReference>
<comment type="caution">
    <text evidence="3">The sequence shown here is derived from an EMBL/GenBank/DDBJ whole genome shotgun (WGS) entry which is preliminary data.</text>
</comment>
<dbReference type="InterPro" id="IPR019734">
    <property type="entry name" value="TPR_rpt"/>
</dbReference>
<evidence type="ECO:0000313" key="4">
    <source>
        <dbReference type="Proteomes" id="UP000885826"/>
    </source>
</evidence>
<dbReference type="SUPFAM" id="SSF48452">
    <property type="entry name" value="TPR-like"/>
    <property type="match status" value="1"/>
</dbReference>
<feature type="repeat" description="TPR" evidence="1">
    <location>
        <begin position="56"/>
        <end position="89"/>
    </location>
</feature>
<dbReference type="InterPro" id="IPR011990">
    <property type="entry name" value="TPR-like_helical_dom_sf"/>
</dbReference>
<keyword evidence="2" id="KW-0175">Coiled coil</keyword>
<reference evidence="3" key="1">
    <citation type="journal article" date="2020" name="mSystems">
        <title>Genome- and Community-Level Interaction Insights into Carbon Utilization and Element Cycling Functions of Hydrothermarchaeota in Hydrothermal Sediment.</title>
        <authorList>
            <person name="Zhou Z."/>
            <person name="Liu Y."/>
            <person name="Xu W."/>
            <person name="Pan J."/>
            <person name="Luo Z.H."/>
            <person name="Li M."/>
        </authorList>
    </citation>
    <scope>NUCLEOTIDE SEQUENCE</scope>
    <source>
        <strain evidence="3">HyVt-388</strain>
    </source>
</reference>
<evidence type="ECO:0000256" key="1">
    <source>
        <dbReference type="PROSITE-ProRule" id="PRU00339"/>
    </source>
</evidence>
<dbReference type="Gene3D" id="1.25.40.10">
    <property type="entry name" value="Tetratricopeptide repeat domain"/>
    <property type="match status" value="3"/>
</dbReference>
<feature type="repeat" description="TPR" evidence="1">
    <location>
        <begin position="244"/>
        <end position="277"/>
    </location>
</feature>
<dbReference type="PROSITE" id="PS50005">
    <property type="entry name" value="TPR"/>
    <property type="match status" value="3"/>
</dbReference>
<organism evidence="3 4">
    <name type="scientific">candidate division WOR-3 bacterium</name>
    <dbReference type="NCBI Taxonomy" id="2052148"/>
    <lineage>
        <taxon>Bacteria</taxon>
        <taxon>Bacteria division WOR-3</taxon>
    </lineage>
</organism>
<dbReference type="AlphaFoldDB" id="A0A9C9EL14"/>